<gene>
    <name evidence="1" type="ORF">SAMN04244570_3578</name>
</gene>
<protein>
    <recommendedName>
        <fullName evidence="3">DUF3954 domain-containing protein</fullName>
    </recommendedName>
</protein>
<proteinExistence type="predicted"/>
<keyword evidence="2" id="KW-1185">Reference proteome</keyword>
<evidence type="ECO:0000313" key="1">
    <source>
        <dbReference type="EMBL" id="SKB05180.1"/>
    </source>
</evidence>
<evidence type="ECO:0008006" key="3">
    <source>
        <dbReference type="Google" id="ProtNLM"/>
    </source>
</evidence>
<sequence length="55" mass="6105">MEKTAIVDLRKNGTYIVKDGRLIEIPIPQAGYGKQVINWQGGKPCTGTSEQILKF</sequence>
<evidence type="ECO:0000313" key="2">
    <source>
        <dbReference type="Proteomes" id="UP000190042"/>
    </source>
</evidence>
<dbReference type="Pfam" id="PF13128">
    <property type="entry name" value="DUF3954"/>
    <property type="match status" value="1"/>
</dbReference>
<organism evidence="1 2">
    <name type="scientific">Sporosarcina newyorkensis</name>
    <dbReference type="NCBI Taxonomy" id="759851"/>
    <lineage>
        <taxon>Bacteria</taxon>
        <taxon>Bacillati</taxon>
        <taxon>Bacillota</taxon>
        <taxon>Bacilli</taxon>
        <taxon>Bacillales</taxon>
        <taxon>Caryophanaceae</taxon>
        <taxon>Sporosarcina</taxon>
    </lineage>
</organism>
<reference evidence="2" key="1">
    <citation type="submission" date="2017-02" db="EMBL/GenBank/DDBJ databases">
        <authorList>
            <person name="Varghese N."/>
            <person name="Submissions S."/>
        </authorList>
    </citation>
    <scope>NUCLEOTIDE SEQUENCE [LARGE SCALE GENOMIC DNA]</scope>
    <source>
        <strain evidence="2">DSM 23966</strain>
    </source>
</reference>
<accession>A0A1T4YTW3</accession>
<dbReference type="AlphaFoldDB" id="A0A1T4YTW3"/>
<dbReference type="EMBL" id="FUYJ01000009">
    <property type="protein sequence ID" value="SKB05180.1"/>
    <property type="molecule type" value="Genomic_DNA"/>
</dbReference>
<dbReference type="InterPro" id="IPR025017">
    <property type="entry name" value="DUF3954"/>
</dbReference>
<name>A0A1T4YTW3_9BACL</name>
<dbReference type="RefSeq" id="WP_340760435.1">
    <property type="nucleotide sequence ID" value="NZ_FUYJ01000009.1"/>
</dbReference>
<dbReference type="Proteomes" id="UP000190042">
    <property type="component" value="Unassembled WGS sequence"/>
</dbReference>